<comment type="caution">
    <text evidence="12">The sequence shown here is derived from an EMBL/GenBank/DDBJ whole genome shotgun (WGS) entry which is preliminary data.</text>
</comment>
<evidence type="ECO:0000256" key="3">
    <source>
        <dbReference type="ARBA" id="ARBA00022833"/>
    </source>
</evidence>
<evidence type="ECO:0000256" key="7">
    <source>
        <dbReference type="ARBA" id="ARBA00023242"/>
    </source>
</evidence>
<dbReference type="PANTHER" id="PTHR31992:SF312">
    <property type="entry name" value="DOF ZINC FINGER PROTEIN DOF1.6"/>
    <property type="match status" value="1"/>
</dbReference>
<dbReference type="PROSITE" id="PS01361">
    <property type="entry name" value="ZF_DOF_1"/>
    <property type="match status" value="1"/>
</dbReference>
<feature type="domain" description="Dof-type" evidence="11">
    <location>
        <begin position="30"/>
        <end position="84"/>
    </location>
</feature>
<dbReference type="InterPro" id="IPR003851">
    <property type="entry name" value="Znf_Dof"/>
</dbReference>
<dbReference type="GO" id="GO:0008270">
    <property type="term" value="F:zinc ion binding"/>
    <property type="evidence" value="ECO:0007669"/>
    <property type="project" value="UniProtKB-KW"/>
</dbReference>
<keyword evidence="4 9" id="KW-0805">Transcription regulation</keyword>
<proteinExistence type="predicted"/>
<dbReference type="GO" id="GO:0003677">
    <property type="term" value="F:DNA binding"/>
    <property type="evidence" value="ECO:0007669"/>
    <property type="project" value="UniProtKB-UniRule"/>
</dbReference>
<evidence type="ECO:0000256" key="10">
    <source>
        <dbReference type="SAM" id="MobiDB-lite"/>
    </source>
</evidence>
<protein>
    <recommendedName>
        <fullName evidence="9">Dof zinc finger protein</fullName>
    </recommendedName>
</protein>
<evidence type="ECO:0000256" key="4">
    <source>
        <dbReference type="ARBA" id="ARBA00023015"/>
    </source>
</evidence>
<dbReference type="Proteomes" id="UP001163823">
    <property type="component" value="Chromosome 8"/>
</dbReference>
<keyword evidence="13" id="KW-1185">Reference proteome</keyword>
<organism evidence="12 13">
    <name type="scientific">Quillaja saponaria</name>
    <name type="common">Soap bark tree</name>
    <dbReference type="NCBI Taxonomy" id="32244"/>
    <lineage>
        <taxon>Eukaryota</taxon>
        <taxon>Viridiplantae</taxon>
        <taxon>Streptophyta</taxon>
        <taxon>Embryophyta</taxon>
        <taxon>Tracheophyta</taxon>
        <taxon>Spermatophyta</taxon>
        <taxon>Magnoliopsida</taxon>
        <taxon>eudicotyledons</taxon>
        <taxon>Gunneridae</taxon>
        <taxon>Pentapetalae</taxon>
        <taxon>rosids</taxon>
        <taxon>fabids</taxon>
        <taxon>Fabales</taxon>
        <taxon>Quillajaceae</taxon>
        <taxon>Quillaja</taxon>
    </lineage>
</organism>
<keyword evidence="1 9" id="KW-0479">Metal-binding</keyword>
<evidence type="ECO:0000313" key="12">
    <source>
        <dbReference type="EMBL" id="KAJ7958105.1"/>
    </source>
</evidence>
<evidence type="ECO:0000256" key="8">
    <source>
        <dbReference type="PROSITE-ProRule" id="PRU00071"/>
    </source>
</evidence>
<gene>
    <name evidence="12" type="ORF">O6P43_018880</name>
</gene>
<dbReference type="AlphaFoldDB" id="A0AAD7LJD2"/>
<comment type="function">
    <text evidence="9">Transcription factor that binds specifically to a 5'-AA[AG]G-3' consensus core sequence.</text>
</comment>
<dbReference type="Pfam" id="PF02701">
    <property type="entry name" value="Zn_ribbon_Dof"/>
    <property type="match status" value="1"/>
</dbReference>
<accession>A0AAD7LJD2</accession>
<sequence length="213" mass="22886">MQSDHGNRRLPAKKQQNIGYPPPPTTTEPLPCPRCDSTNTKFCYYNNYSISQPRYLCKSCRRYWTHGGTLRNVPIGGGPRKTSKKSTFSSSASILQPIPAGPLALIPNLNPEMASNDLNLDENAPLSLLNYSEDLPGFNGYELLPNFGLASGIGIRPELSDIGASGCSGSTTGPSSGLGYNAWQLMTDGDHFAGPDITVSTPTLPAHDTILPF</sequence>
<dbReference type="GO" id="GO:0005634">
    <property type="term" value="C:nucleus"/>
    <property type="evidence" value="ECO:0007669"/>
    <property type="project" value="UniProtKB-SubCell"/>
</dbReference>
<evidence type="ECO:0000256" key="9">
    <source>
        <dbReference type="RuleBase" id="RU369094"/>
    </source>
</evidence>
<keyword evidence="2 8" id="KW-0863">Zinc-finger</keyword>
<dbReference type="KEGG" id="qsa:O6P43_018880"/>
<keyword evidence="6 9" id="KW-0804">Transcription</keyword>
<feature type="region of interest" description="Disordered" evidence="10">
    <location>
        <begin position="1"/>
        <end position="31"/>
    </location>
</feature>
<dbReference type="EMBL" id="JARAOO010000008">
    <property type="protein sequence ID" value="KAJ7958105.1"/>
    <property type="molecule type" value="Genomic_DNA"/>
</dbReference>
<dbReference type="PROSITE" id="PS50884">
    <property type="entry name" value="ZF_DOF_2"/>
    <property type="match status" value="1"/>
</dbReference>
<dbReference type="PANTHER" id="PTHR31992">
    <property type="entry name" value="DOF ZINC FINGER PROTEIN DOF1.4-RELATED"/>
    <property type="match status" value="1"/>
</dbReference>
<evidence type="ECO:0000256" key="2">
    <source>
        <dbReference type="ARBA" id="ARBA00022771"/>
    </source>
</evidence>
<dbReference type="InterPro" id="IPR045174">
    <property type="entry name" value="Dof"/>
</dbReference>
<evidence type="ECO:0000259" key="11">
    <source>
        <dbReference type="PROSITE" id="PS50884"/>
    </source>
</evidence>
<dbReference type="GO" id="GO:0003700">
    <property type="term" value="F:DNA-binding transcription factor activity"/>
    <property type="evidence" value="ECO:0007669"/>
    <property type="project" value="UniProtKB-UniRule"/>
</dbReference>
<keyword evidence="3 9" id="KW-0862">Zinc</keyword>
<evidence type="ECO:0000313" key="13">
    <source>
        <dbReference type="Proteomes" id="UP001163823"/>
    </source>
</evidence>
<keyword evidence="7 8" id="KW-0539">Nucleus</keyword>
<comment type="subcellular location">
    <subcellularLocation>
        <location evidence="8 9">Nucleus</location>
    </subcellularLocation>
</comment>
<evidence type="ECO:0000256" key="1">
    <source>
        <dbReference type="ARBA" id="ARBA00022723"/>
    </source>
</evidence>
<reference evidence="12" key="1">
    <citation type="journal article" date="2023" name="Science">
        <title>Elucidation of the pathway for biosynthesis of saponin adjuvants from the soapbark tree.</title>
        <authorList>
            <person name="Reed J."/>
            <person name="Orme A."/>
            <person name="El-Demerdash A."/>
            <person name="Owen C."/>
            <person name="Martin L.B.B."/>
            <person name="Misra R.C."/>
            <person name="Kikuchi S."/>
            <person name="Rejzek M."/>
            <person name="Martin A.C."/>
            <person name="Harkess A."/>
            <person name="Leebens-Mack J."/>
            <person name="Louveau T."/>
            <person name="Stephenson M.J."/>
            <person name="Osbourn A."/>
        </authorList>
    </citation>
    <scope>NUCLEOTIDE SEQUENCE</scope>
    <source>
        <strain evidence="12">S10</strain>
    </source>
</reference>
<keyword evidence="5 8" id="KW-0238">DNA-binding</keyword>
<evidence type="ECO:0000256" key="5">
    <source>
        <dbReference type="ARBA" id="ARBA00023125"/>
    </source>
</evidence>
<evidence type="ECO:0000256" key="6">
    <source>
        <dbReference type="ARBA" id="ARBA00023163"/>
    </source>
</evidence>
<name>A0AAD7LJD2_QUISA</name>
<feature type="compositionally biased region" description="Pro residues" evidence="10">
    <location>
        <begin position="20"/>
        <end position="31"/>
    </location>
</feature>